<keyword evidence="12" id="KW-1185">Reference proteome</keyword>
<feature type="region of interest" description="Disordered" evidence="9">
    <location>
        <begin position="421"/>
        <end position="492"/>
    </location>
</feature>
<keyword evidence="11" id="KW-0966">Cell projection</keyword>
<reference evidence="11 12" key="1">
    <citation type="submission" date="2022-03" db="EMBL/GenBank/DDBJ databases">
        <title>Rhizobium SSM4.3 sp. nov., isolated from Sediment (Gouqi Island).</title>
        <authorList>
            <person name="Chen G."/>
        </authorList>
    </citation>
    <scope>NUCLEOTIDE SEQUENCE [LARGE SCALE GENOMIC DNA]</scope>
    <source>
        <strain evidence="11 12">SSM4.3</strain>
    </source>
</reference>
<comment type="caution">
    <text evidence="11">The sequence shown here is derived from an EMBL/GenBank/DDBJ whole genome shotgun (WGS) entry which is preliminary data.</text>
</comment>
<evidence type="ECO:0000256" key="6">
    <source>
        <dbReference type="ARBA" id="ARBA00023136"/>
    </source>
</evidence>
<evidence type="ECO:0000256" key="4">
    <source>
        <dbReference type="ARBA" id="ARBA00022692"/>
    </source>
</evidence>
<keyword evidence="4 10" id="KW-0812">Transmembrane</keyword>
<keyword evidence="5 10" id="KW-1133">Transmembrane helix</keyword>
<proteinExistence type="inferred from homology"/>
<evidence type="ECO:0000256" key="2">
    <source>
        <dbReference type="ARBA" id="ARBA00004236"/>
    </source>
</evidence>
<evidence type="ECO:0000256" key="9">
    <source>
        <dbReference type="SAM" id="MobiDB-lite"/>
    </source>
</evidence>
<protein>
    <submittedName>
        <fullName evidence="11">Flagellar biosynthetic protein FliO</fullName>
    </submittedName>
</protein>
<evidence type="ECO:0000256" key="7">
    <source>
        <dbReference type="ARBA" id="ARBA00023143"/>
    </source>
</evidence>
<feature type="compositionally biased region" description="Polar residues" evidence="9">
    <location>
        <begin position="107"/>
        <end position="122"/>
    </location>
</feature>
<dbReference type="PANTHER" id="PTHR38766">
    <property type="entry name" value="FLAGELLAR PROTEIN FLIO"/>
    <property type="match status" value="1"/>
</dbReference>
<accession>A0ABT0D0N3</accession>
<evidence type="ECO:0000313" key="12">
    <source>
        <dbReference type="Proteomes" id="UP001522662"/>
    </source>
</evidence>
<dbReference type="EMBL" id="JALAYX010000003">
    <property type="protein sequence ID" value="MCJ8238936.1"/>
    <property type="molecule type" value="Genomic_DNA"/>
</dbReference>
<keyword evidence="11" id="KW-0969">Cilium</keyword>
<keyword evidence="7" id="KW-0975">Bacterial flagellum</keyword>
<gene>
    <name evidence="11" type="ORF">MKJ03_11400</name>
</gene>
<feature type="compositionally biased region" description="Low complexity" evidence="9">
    <location>
        <begin position="134"/>
        <end position="145"/>
    </location>
</feature>
<feature type="transmembrane region" description="Helical" evidence="10">
    <location>
        <begin position="12"/>
        <end position="34"/>
    </location>
</feature>
<dbReference type="PANTHER" id="PTHR38766:SF1">
    <property type="entry name" value="FLAGELLAR PROTEIN FLIO"/>
    <property type="match status" value="1"/>
</dbReference>
<keyword evidence="6 10" id="KW-0472">Membrane</keyword>
<feature type="region of interest" description="Disordered" evidence="9">
    <location>
        <begin position="369"/>
        <end position="405"/>
    </location>
</feature>
<evidence type="ECO:0000256" key="1">
    <source>
        <dbReference type="ARBA" id="ARBA00004117"/>
    </source>
</evidence>
<comment type="similarity">
    <text evidence="8">Belongs to the FliO/MopB family.</text>
</comment>
<name>A0ABT0D0N3_9HYPH</name>
<dbReference type="RefSeq" id="WP_245136714.1">
    <property type="nucleotide sequence ID" value="NZ_CP128477.1"/>
</dbReference>
<comment type="subcellular location">
    <subcellularLocation>
        <location evidence="1">Bacterial flagellum basal body</location>
    </subcellularLocation>
    <subcellularLocation>
        <location evidence="2">Cell membrane</location>
    </subcellularLocation>
</comment>
<evidence type="ECO:0000313" key="11">
    <source>
        <dbReference type="EMBL" id="MCJ8238936.1"/>
    </source>
</evidence>
<evidence type="ECO:0000256" key="5">
    <source>
        <dbReference type="ARBA" id="ARBA00022989"/>
    </source>
</evidence>
<sequence length="492" mass="52201">MLDDLIAAYGNRFLVAALGVSLALLCLFVVLWILRNRAPSPFVRGGRNRQPRLQVLDAAAVDTRRRIVLIRRDNIEHLVMIGGPTDIVIESGIGDDRPYLNARPLTQQGEEDQSTLPNSAAQANLAPAEPPAPMITAPAAAVAAPPAEPLARRQPIAGPPKTDPSPLPARPAAKAGDAAESKPAPTIPARRPEPPMEKPVAATALPMAAAATTVMHAPPPPTTGKPVEPAPTVAAEAATIQPVSRPAPSADRPRAAEAPAVQHTAQLEPVMSVEADRAPATGDFERIRAEPEAFRTTTVIEPGMTVGTPSIETVRMNRVEPVMANEVRPAAPDENRNFVPAEPARIPPPVIDPPAAEELLEAARQRVLAPQPPPTPVVSQQPHRAEPTTDITPSVDASEAPKRDMSDFERVLEEEMALHLAEDPVPAARPAPTISPILPETRADRPRPPVSAVLPEGNRPAPGQNPAKPGEEPNLQNEIARIFGEMSASRNP</sequence>
<evidence type="ECO:0000256" key="8">
    <source>
        <dbReference type="ARBA" id="ARBA00037937"/>
    </source>
</evidence>
<feature type="compositionally biased region" description="Low complexity" evidence="9">
    <location>
        <begin position="199"/>
        <end position="215"/>
    </location>
</feature>
<dbReference type="Pfam" id="PF04347">
    <property type="entry name" value="FliO"/>
    <property type="match status" value="1"/>
</dbReference>
<feature type="region of interest" description="Disordered" evidence="9">
    <location>
        <begin position="107"/>
        <end position="312"/>
    </location>
</feature>
<evidence type="ECO:0000256" key="3">
    <source>
        <dbReference type="ARBA" id="ARBA00022475"/>
    </source>
</evidence>
<dbReference type="Proteomes" id="UP001522662">
    <property type="component" value="Unassembled WGS sequence"/>
</dbReference>
<keyword evidence="3" id="KW-1003">Cell membrane</keyword>
<dbReference type="InterPro" id="IPR052205">
    <property type="entry name" value="FliO/MopB"/>
</dbReference>
<feature type="compositionally biased region" description="Basic and acidic residues" evidence="9">
    <location>
        <begin position="283"/>
        <end position="293"/>
    </location>
</feature>
<keyword evidence="11" id="KW-0282">Flagellum</keyword>
<feature type="region of interest" description="Disordered" evidence="9">
    <location>
        <begin position="325"/>
        <end position="356"/>
    </location>
</feature>
<feature type="compositionally biased region" description="Low complexity" evidence="9">
    <location>
        <begin position="224"/>
        <end position="261"/>
    </location>
</feature>
<organism evidence="11 12">
    <name type="scientific">Peteryoungia algae</name>
    <dbReference type="NCBI Taxonomy" id="2919917"/>
    <lineage>
        <taxon>Bacteria</taxon>
        <taxon>Pseudomonadati</taxon>
        <taxon>Pseudomonadota</taxon>
        <taxon>Alphaproteobacteria</taxon>
        <taxon>Hyphomicrobiales</taxon>
        <taxon>Rhizobiaceae</taxon>
        <taxon>Peteryoungia</taxon>
    </lineage>
</organism>
<dbReference type="InterPro" id="IPR022781">
    <property type="entry name" value="Flagellar_biosynth_FliO"/>
</dbReference>
<evidence type="ECO:0000256" key="10">
    <source>
        <dbReference type="SAM" id="Phobius"/>
    </source>
</evidence>
<feature type="compositionally biased region" description="Pro residues" evidence="9">
    <location>
        <begin position="157"/>
        <end position="169"/>
    </location>
</feature>